<reference evidence="4" key="3">
    <citation type="submission" date="2025-04" db="UniProtKB">
        <authorList>
            <consortium name="RefSeq"/>
        </authorList>
    </citation>
    <scope>IDENTIFICATION</scope>
    <source>
        <strain evidence="4">CBS 781.70</strain>
    </source>
</reference>
<name>A0A6G1G7N6_9PEZI</name>
<sequence length="567" mass="63607">MGTLASGRPSSLHFSDHPSLTASLEDFEPSDRERSPLWAIPSAHSGFLSGHSVGSSEPESDPAASQWSPPAWRKASSGWYERKGGPMRSSFSPRRSNSQSVERSAEYASADEGDLTLPAMVPLPASPEKGTPRESPVRDTAGHGREYERERSESVAPEVLNNNYIRFAVRAEVQQRTEPIEAVVTWIRHKVDLITKSRTNAVVAVCIAFLSIFLFRVLFTLPSQGYVPDLVKVAGIAKSLEPMIYYSEHGVQQIEDLQDTGVAVWDLGETIRQTNLTSAAIIVGELDELGDGLKRLAIELTKFFANVDGDIDSVLIVMEWARRELSVYSSAPTSPLSSAYTNLHSMLTDIGLLENAHTGRPTALGRVLTAFFGPTPQQKTRGALQRTFHEFLNVLEESINNELQYSAALFTLFEQVDRKFLNLQRIVVRESAQQDREESELLSSLWTKVMGANARTLAKFERNKRLLTSIRARTVRNKQVLEEHNARLRQLQERLENLRRRLINPLVRSNESSTLSVAEQIRGIQGTHEHLKELRERQKSKVLEMIFGPSRRRATLVGADRMEIDER</sequence>
<dbReference type="OrthoDB" id="4202871at2759"/>
<evidence type="ECO:0000313" key="4">
    <source>
        <dbReference type="RefSeq" id="XP_033535718.1"/>
    </source>
</evidence>
<feature type="region of interest" description="Disordered" evidence="1">
    <location>
        <begin position="1"/>
        <end position="154"/>
    </location>
</feature>
<organism evidence="2">
    <name type="scientific">Eremomyces bilateralis CBS 781.70</name>
    <dbReference type="NCBI Taxonomy" id="1392243"/>
    <lineage>
        <taxon>Eukaryota</taxon>
        <taxon>Fungi</taxon>
        <taxon>Dikarya</taxon>
        <taxon>Ascomycota</taxon>
        <taxon>Pezizomycotina</taxon>
        <taxon>Dothideomycetes</taxon>
        <taxon>Dothideomycetes incertae sedis</taxon>
        <taxon>Eremomycetales</taxon>
        <taxon>Eremomycetaceae</taxon>
        <taxon>Eremomyces</taxon>
    </lineage>
</organism>
<feature type="compositionally biased region" description="Low complexity" evidence="1">
    <location>
        <begin position="88"/>
        <end position="100"/>
    </location>
</feature>
<dbReference type="Proteomes" id="UP000504638">
    <property type="component" value="Unplaced"/>
</dbReference>
<gene>
    <name evidence="2 4" type="ORF">P152DRAFT_414735</name>
</gene>
<dbReference type="RefSeq" id="XP_033535718.1">
    <property type="nucleotide sequence ID" value="XM_033677034.1"/>
</dbReference>
<dbReference type="EMBL" id="ML975154">
    <property type="protein sequence ID" value="KAF1814087.1"/>
    <property type="molecule type" value="Genomic_DNA"/>
</dbReference>
<evidence type="ECO:0000313" key="3">
    <source>
        <dbReference type="Proteomes" id="UP000504638"/>
    </source>
</evidence>
<keyword evidence="3" id="KW-1185">Reference proteome</keyword>
<proteinExistence type="predicted"/>
<feature type="compositionally biased region" description="Polar residues" evidence="1">
    <location>
        <begin position="8"/>
        <end position="22"/>
    </location>
</feature>
<reference evidence="4" key="2">
    <citation type="submission" date="2020-04" db="EMBL/GenBank/DDBJ databases">
        <authorList>
            <consortium name="NCBI Genome Project"/>
        </authorList>
    </citation>
    <scope>NUCLEOTIDE SEQUENCE</scope>
    <source>
        <strain evidence="4">CBS 781.70</strain>
    </source>
</reference>
<feature type="compositionally biased region" description="Basic and acidic residues" evidence="1">
    <location>
        <begin position="130"/>
        <end position="153"/>
    </location>
</feature>
<accession>A0A6G1G7N6</accession>
<evidence type="ECO:0000313" key="2">
    <source>
        <dbReference type="EMBL" id="KAF1814087.1"/>
    </source>
</evidence>
<dbReference type="GeneID" id="54417604"/>
<reference evidence="2 4" key="1">
    <citation type="submission" date="2020-01" db="EMBL/GenBank/DDBJ databases">
        <authorList>
            <consortium name="DOE Joint Genome Institute"/>
            <person name="Haridas S."/>
            <person name="Albert R."/>
            <person name="Binder M."/>
            <person name="Bloem J."/>
            <person name="Labutti K."/>
            <person name="Salamov A."/>
            <person name="Andreopoulos B."/>
            <person name="Baker S.E."/>
            <person name="Barry K."/>
            <person name="Bills G."/>
            <person name="Bluhm B.H."/>
            <person name="Cannon C."/>
            <person name="Castanera R."/>
            <person name="Culley D.E."/>
            <person name="Daum C."/>
            <person name="Ezra D."/>
            <person name="Gonzalez J.B."/>
            <person name="Henrissat B."/>
            <person name="Kuo A."/>
            <person name="Liang C."/>
            <person name="Lipzen A."/>
            <person name="Lutzoni F."/>
            <person name="Magnuson J."/>
            <person name="Mondo S."/>
            <person name="Nolan M."/>
            <person name="Ohm R."/>
            <person name="Pangilinan J."/>
            <person name="Park H.-J."/>
            <person name="Ramirez L."/>
            <person name="Alfaro M."/>
            <person name="Sun H."/>
            <person name="Tritt A."/>
            <person name="Yoshinaga Y."/>
            <person name="Zwiers L.-H."/>
            <person name="Turgeon B.G."/>
            <person name="Goodwin S.B."/>
            <person name="Spatafora J.W."/>
            <person name="Crous P.W."/>
            <person name="Grigoriev I.V."/>
        </authorList>
    </citation>
    <scope>NUCLEOTIDE SEQUENCE</scope>
    <source>
        <strain evidence="2 4">CBS 781.70</strain>
    </source>
</reference>
<feature type="compositionally biased region" description="Polar residues" evidence="1">
    <location>
        <begin position="52"/>
        <end position="68"/>
    </location>
</feature>
<evidence type="ECO:0000256" key="1">
    <source>
        <dbReference type="SAM" id="MobiDB-lite"/>
    </source>
</evidence>
<protein>
    <submittedName>
        <fullName evidence="2 4">Uncharacterized protein</fullName>
    </submittedName>
</protein>
<dbReference type="AlphaFoldDB" id="A0A6G1G7N6"/>